<sequence>MIGSALIDRTTGGFILGAETAFDTAWRIGMAGAYTQTSFDPTGRLSSGRLDGYHAALYGSGAVSGFNLRGGATYARHELDADRSAVFVGFRDKAHGTLSLDSAGLFAEIGYPVRFASLTAEPIANLSYLHTGSGSFVEEAGAMALFGTTRSFDTLSSTLGLRLSGDLSGDGRLTGYSFLGWRHAFGDRLPETVNQFIAGGDPFLIIGAPVARDSLIAETGLDWAMTSFATLGLRYGGEFGDRNRSQSVRGQFTARF</sequence>
<dbReference type="PROSITE" id="PS51208">
    <property type="entry name" value="AUTOTRANSPORTER"/>
    <property type="match status" value="1"/>
</dbReference>
<dbReference type="KEGG" id="moc:BB934_18415"/>
<dbReference type="EMBL" id="CP016616">
    <property type="protein sequence ID" value="ANY79956.1"/>
    <property type="molecule type" value="Genomic_DNA"/>
</dbReference>
<reference evidence="2" key="1">
    <citation type="submission" date="2016-07" db="EMBL/GenBank/DDBJ databases">
        <title>Microvirga ossetica sp. nov. a new species of rhizobia isolated from root nodules of the legume species Vicia alpestris Steven originated from North Ossetia region in the Caucasus.</title>
        <authorList>
            <person name="Safronova V.I."/>
            <person name="Kuznetsova I.G."/>
            <person name="Sazanova A.L."/>
            <person name="Belimov A."/>
            <person name="Andronov E."/>
            <person name="Osledkin Y.S."/>
            <person name="Onishchuk O.P."/>
            <person name="Kurchak O.N."/>
            <person name="Shaposhnikov A.I."/>
            <person name="Willems A."/>
            <person name="Tikhonovich I.A."/>
        </authorList>
    </citation>
    <scope>NUCLEOTIDE SEQUENCE [LARGE SCALE GENOMIC DNA]</scope>
    <source>
        <strain evidence="2">V5/3M</strain>
    </source>
</reference>
<dbReference type="AlphaFoldDB" id="A0A1B2EJ08"/>
<proteinExistence type="predicted"/>
<evidence type="ECO:0000313" key="2">
    <source>
        <dbReference type="EMBL" id="ANY79956.1"/>
    </source>
</evidence>
<dbReference type="SUPFAM" id="SSF103515">
    <property type="entry name" value="Autotransporter"/>
    <property type="match status" value="1"/>
</dbReference>
<name>A0A1B2EJ08_9HYPH</name>
<dbReference type="InterPro" id="IPR036709">
    <property type="entry name" value="Autotransporte_beta_dom_sf"/>
</dbReference>
<dbReference type="Pfam" id="PF03797">
    <property type="entry name" value="Autotransporter"/>
    <property type="match status" value="1"/>
</dbReference>
<protein>
    <recommendedName>
        <fullName evidence="1">Autotransporter domain-containing protein</fullName>
    </recommendedName>
</protein>
<feature type="domain" description="Autotransporter" evidence="1">
    <location>
        <begin position="1"/>
        <end position="256"/>
    </location>
</feature>
<dbReference type="Gene3D" id="2.40.128.130">
    <property type="entry name" value="Autotransporter beta-domain"/>
    <property type="match status" value="1"/>
</dbReference>
<dbReference type="GO" id="GO:0019867">
    <property type="term" value="C:outer membrane"/>
    <property type="evidence" value="ECO:0007669"/>
    <property type="project" value="InterPro"/>
</dbReference>
<dbReference type="SMART" id="SM00869">
    <property type="entry name" value="Autotransporter"/>
    <property type="match status" value="1"/>
</dbReference>
<accession>A0A1B2EJ08</accession>
<dbReference type="NCBIfam" id="TIGR01414">
    <property type="entry name" value="autotrans_barl"/>
    <property type="match status" value="1"/>
</dbReference>
<dbReference type="InterPro" id="IPR006315">
    <property type="entry name" value="OM_autotransptr_brl_dom"/>
</dbReference>
<dbReference type="RefSeq" id="WP_237050010.1">
    <property type="nucleotide sequence ID" value="NZ_CP016616.1"/>
</dbReference>
<evidence type="ECO:0000259" key="1">
    <source>
        <dbReference type="PROSITE" id="PS51208"/>
    </source>
</evidence>
<organism evidence="2">
    <name type="scientific">Microvirga ossetica</name>
    <dbReference type="NCBI Taxonomy" id="1882682"/>
    <lineage>
        <taxon>Bacteria</taxon>
        <taxon>Pseudomonadati</taxon>
        <taxon>Pseudomonadota</taxon>
        <taxon>Alphaproteobacteria</taxon>
        <taxon>Hyphomicrobiales</taxon>
        <taxon>Methylobacteriaceae</taxon>
        <taxon>Microvirga</taxon>
    </lineage>
</organism>
<dbReference type="InterPro" id="IPR005546">
    <property type="entry name" value="Autotransporte_beta"/>
</dbReference>
<gene>
    <name evidence="2" type="ORF">BB934_18415</name>
</gene>